<evidence type="ECO:0000256" key="3">
    <source>
        <dbReference type="ARBA" id="ARBA00022723"/>
    </source>
</evidence>
<keyword evidence="11" id="KW-0175">Coiled coil</keyword>
<keyword evidence="5 10" id="KW-0862">Zinc</keyword>
<evidence type="ECO:0000256" key="9">
    <source>
        <dbReference type="ARBA" id="ARBA00047398"/>
    </source>
</evidence>
<proteinExistence type="inferred from homology"/>
<dbReference type="EMBL" id="JFDP01000032">
    <property type="protein sequence ID" value="KEZ23932.1"/>
    <property type="molecule type" value="Genomic_DNA"/>
</dbReference>
<evidence type="ECO:0000256" key="1">
    <source>
        <dbReference type="ARBA" id="ARBA00011245"/>
    </source>
</evidence>
<feature type="binding site" evidence="10">
    <location>
        <position position="262"/>
    </location>
    <ligand>
        <name>ATP</name>
        <dbReference type="ChEBI" id="CHEBI:30616"/>
    </ligand>
</feature>
<feature type="binding site" evidence="10">
    <location>
        <position position="202"/>
    </location>
    <ligand>
        <name>Zn(2+)</name>
        <dbReference type="ChEBI" id="CHEBI:29105"/>
    </ligand>
</feature>
<comment type="subcellular location">
    <subcellularLocation>
        <location evidence="10">Cytoplasm</location>
    </subcellularLocation>
</comment>
<dbReference type="OrthoDB" id="9815130at2"/>
<keyword evidence="8 10" id="KW-0030">Aminoacyl-tRNA synthetase</keyword>
<dbReference type="GO" id="GO:0004817">
    <property type="term" value="F:cysteine-tRNA ligase activity"/>
    <property type="evidence" value="ECO:0007669"/>
    <property type="project" value="UniProtKB-UniRule"/>
</dbReference>
<feature type="short sequence motif" description="'HIGH' region" evidence="10">
    <location>
        <begin position="26"/>
        <end position="36"/>
    </location>
</feature>
<dbReference type="AlphaFoldDB" id="A0A084F140"/>
<comment type="catalytic activity">
    <reaction evidence="9 10">
        <text>tRNA(Cys) + L-cysteine + ATP = L-cysteinyl-tRNA(Cys) + AMP + diphosphate</text>
        <dbReference type="Rhea" id="RHEA:17773"/>
        <dbReference type="Rhea" id="RHEA-COMP:9661"/>
        <dbReference type="Rhea" id="RHEA-COMP:9679"/>
        <dbReference type="ChEBI" id="CHEBI:30616"/>
        <dbReference type="ChEBI" id="CHEBI:33019"/>
        <dbReference type="ChEBI" id="CHEBI:35235"/>
        <dbReference type="ChEBI" id="CHEBI:78442"/>
        <dbReference type="ChEBI" id="CHEBI:78517"/>
        <dbReference type="ChEBI" id="CHEBI:456215"/>
        <dbReference type="EC" id="6.1.1.16"/>
    </reaction>
</comment>
<dbReference type="HAMAP" id="MF_00041">
    <property type="entry name" value="Cys_tRNA_synth"/>
    <property type="match status" value="1"/>
</dbReference>
<keyword evidence="6 10" id="KW-0067">ATP-binding</keyword>
<sequence>MKLFDSYSNQLIDLNEELISIYNCGPTVYNHIHIGNARPLITMDVLHRFLKHQKKEVKYILNITDIDDKIINYALANNLKELEVSEFYFQAYLTVNQQLNILETIKPKVSDHMDQIIDYIDRLIKAGAGYFIEDDVYFDTSKIKNYGHLSKRDLDKDIAGLRIQQVEAKKSDNDFVLWKKTKQGITWNTPWGVGRPGWHSECSCLINHFIGEQVTIHGGGNDLKFPHHENENAQNNALYNKNLAKVWMHFGLVNINDEKMSKSLNNFVLVKDILNQFDYQTLRWFFYQTNYRQPIKYSIPIMEQNEQEIKKIATAIKNAKNALVFSNLFNQIQLVSYTPFNEALADDLDLVKGVLYINELIKKINTLAKQKEKANELLLALNQLLYCLDVYGIEFTNNHSEENIKLLKEWKAKVDANDYSSADQLRLELQQKGVL</sequence>
<feature type="binding site" evidence="10">
    <location>
        <position position="227"/>
    </location>
    <ligand>
        <name>Zn(2+)</name>
        <dbReference type="ChEBI" id="CHEBI:29105"/>
    </ligand>
</feature>
<feature type="binding site" evidence="10">
    <location>
        <position position="231"/>
    </location>
    <ligand>
        <name>Zn(2+)</name>
        <dbReference type="ChEBI" id="CHEBI:29105"/>
    </ligand>
</feature>
<evidence type="ECO:0000256" key="4">
    <source>
        <dbReference type="ARBA" id="ARBA00022741"/>
    </source>
</evidence>
<dbReference type="GO" id="GO:0005524">
    <property type="term" value="F:ATP binding"/>
    <property type="evidence" value="ECO:0007669"/>
    <property type="project" value="UniProtKB-UniRule"/>
</dbReference>
<dbReference type="PRINTS" id="PR00983">
    <property type="entry name" value="TRNASYNTHCYS"/>
</dbReference>
<dbReference type="SUPFAM" id="SSF47323">
    <property type="entry name" value="Anticodon-binding domain of a subclass of class I aminoacyl-tRNA synthetases"/>
    <property type="match status" value="1"/>
</dbReference>
<dbReference type="InterPro" id="IPR032678">
    <property type="entry name" value="tRNA-synt_1_cat_dom"/>
</dbReference>
<dbReference type="Proteomes" id="UP000028537">
    <property type="component" value="Unassembled WGS sequence"/>
</dbReference>
<organism evidence="13 14">
    <name type="scientific">Ureaplasma diversum NCTC 246</name>
    <dbReference type="NCBI Taxonomy" id="1188241"/>
    <lineage>
        <taxon>Bacteria</taxon>
        <taxon>Bacillati</taxon>
        <taxon>Mycoplasmatota</taxon>
        <taxon>Mycoplasmoidales</taxon>
        <taxon>Mycoplasmoidaceae</taxon>
        <taxon>Ureaplasma</taxon>
    </lineage>
</organism>
<dbReference type="SUPFAM" id="SSF52374">
    <property type="entry name" value="Nucleotidylyl transferase"/>
    <property type="match status" value="1"/>
</dbReference>
<evidence type="ECO:0000256" key="8">
    <source>
        <dbReference type="ARBA" id="ARBA00023146"/>
    </source>
</evidence>
<evidence type="ECO:0000256" key="11">
    <source>
        <dbReference type="SAM" id="Coils"/>
    </source>
</evidence>
<keyword evidence="2 10" id="KW-0436">Ligase</keyword>
<evidence type="ECO:0000256" key="7">
    <source>
        <dbReference type="ARBA" id="ARBA00022917"/>
    </source>
</evidence>
<dbReference type="GO" id="GO:0005829">
    <property type="term" value="C:cytosol"/>
    <property type="evidence" value="ECO:0007669"/>
    <property type="project" value="TreeGrafter"/>
</dbReference>
<dbReference type="PANTHER" id="PTHR10890">
    <property type="entry name" value="CYSTEINYL-TRNA SYNTHETASE"/>
    <property type="match status" value="1"/>
</dbReference>
<keyword evidence="14" id="KW-1185">Reference proteome</keyword>
<protein>
    <recommendedName>
        <fullName evidence="10">Cysteine--tRNA ligase</fullName>
        <ecNumber evidence="10">6.1.1.16</ecNumber>
    </recommendedName>
    <alternativeName>
        <fullName evidence="10">Cysteinyl-tRNA synthetase</fullName>
        <shortName evidence="10">CysRS</shortName>
    </alternativeName>
</protein>
<comment type="cofactor">
    <cofactor evidence="10">
        <name>Zn(2+)</name>
        <dbReference type="ChEBI" id="CHEBI:29105"/>
    </cofactor>
    <text evidence="10">Binds 1 zinc ion per subunit.</text>
</comment>
<dbReference type="InterPro" id="IPR015803">
    <property type="entry name" value="Cys-tRNA-ligase"/>
</dbReference>
<dbReference type="GO" id="GO:0006423">
    <property type="term" value="P:cysteinyl-tRNA aminoacylation"/>
    <property type="evidence" value="ECO:0007669"/>
    <property type="project" value="UniProtKB-UniRule"/>
</dbReference>
<dbReference type="PANTHER" id="PTHR10890:SF3">
    <property type="entry name" value="CYSTEINE--TRNA LIGASE, CYTOPLASMIC"/>
    <property type="match status" value="1"/>
</dbReference>
<dbReference type="InterPro" id="IPR009080">
    <property type="entry name" value="tRNAsynth_Ia_anticodon-bd"/>
</dbReference>
<evidence type="ECO:0000256" key="10">
    <source>
        <dbReference type="HAMAP-Rule" id="MF_00041"/>
    </source>
</evidence>
<evidence type="ECO:0000256" key="6">
    <source>
        <dbReference type="ARBA" id="ARBA00022840"/>
    </source>
</evidence>
<keyword evidence="3 10" id="KW-0479">Metal-binding</keyword>
<dbReference type="Gene3D" id="3.40.50.620">
    <property type="entry name" value="HUPs"/>
    <property type="match status" value="1"/>
</dbReference>
<dbReference type="InterPro" id="IPR014729">
    <property type="entry name" value="Rossmann-like_a/b/a_fold"/>
</dbReference>
<keyword evidence="7 10" id="KW-0648">Protein biosynthesis</keyword>
<dbReference type="EC" id="6.1.1.16" evidence="10"/>
<dbReference type="GO" id="GO:0008270">
    <property type="term" value="F:zinc ion binding"/>
    <property type="evidence" value="ECO:0007669"/>
    <property type="project" value="UniProtKB-UniRule"/>
</dbReference>
<keyword evidence="4 10" id="KW-0547">Nucleotide-binding</keyword>
<keyword evidence="10" id="KW-0963">Cytoplasm</keyword>
<dbReference type="CDD" id="cd00672">
    <property type="entry name" value="CysRS_core"/>
    <property type="match status" value="1"/>
</dbReference>
<evidence type="ECO:0000256" key="2">
    <source>
        <dbReference type="ARBA" id="ARBA00022598"/>
    </source>
</evidence>
<dbReference type="Pfam" id="PF01406">
    <property type="entry name" value="tRNA-synt_1e"/>
    <property type="match status" value="1"/>
</dbReference>
<feature type="domain" description="tRNA synthetases class I catalytic" evidence="12">
    <location>
        <begin position="14"/>
        <end position="304"/>
    </location>
</feature>
<dbReference type="InterPro" id="IPR024909">
    <property type="entry name" value="Cys-tRNA/MSH_ligase"/>
</dbReference>
<comment type="subunit">
    <text evidence="1 10">Monomer.</text>
</comment>
<comment type="caution">
    <text evidence="13">The sequence shown here is derived from an EMBL/GenBank/DDBJ whole genome shotgun (WGS) entry which is preliminary data.</text>
</comment>
<accession>A0A084F140</accession>
<evidence type="ECO:0000259" key="12">
    <source>
        <dbReference type="Pfam" id="PF01406"/>
    </source>
</evidence>
<feature type="binding site" evidence="10">
    <location>
        <position position="24"/>
    </location>
    <ligand>
        <name>Zn(2+)</name>
        <dbReference type="ChEBI" id="CHEBI:29105"/>
    </ligand>
</feature>
<dbReference type="RefSeq" id="WP_038102139.1">
    <property type="nucleotide sequence ID" value="NZ_JFDP01000032.1"/>
</dbReference>
<dbReference type="Gene3D" id="1.20.120.1910">
    <property type="entry name" value="Cysteine-tRNA ligase, C-terminal anti-codon recognition domain"/>
    <property type="match status" value="1"/>
</dbReference>
<name>A0A084F140_9BACT</name>
<gene>
    <name evidence="10 13" type="primary">cysS</name>
    <name evidence="13" type="ORF">UDIV_1950</name>
</gene>
<comment type="similarity">
    <text evidence="10">Belongs to the class-I aminoacyl-tRNA synthetase family.</text>
</comment>
<evidence type="ECO:0000313" key="14">
    <source>
        <dbReference type="Proteomes" id="UP000028537"/>
    </source>
</evidence>
<dbReference type="eggNOG" id="COG0215">
    <property type="taxonomic scope" value="Bacteria"/>
</dbReference>
<dbReference type="NCBIfam" id="TIGR00435">
    <property type="entry name" value="cysS"/>
    <property type="match status" value="1"/>
</dbReference>
<reference evidence="13 14" key="1">
    <citation type="submission" date="2014-02" db="EMBL/GenBank/DDBJ databases">
        <title>Genome sequence of Ureaplasma diversum strain 246.</title>
        <authorList>
            <person name="Sirand-Pugnet P."/>
            <person name="Breton M."/>
            <person name="Dordet-Frisoni E."/>
            <person name="Baranowski E."/>
            <person name="Barre A."/>
            <person name="Couture C."/>
            <person name="Dupuy V."/>
            <person name="Gaurivaud P."/>
            <person name="Jacob D."/>
            <person name="Lemaitre C."/>
            <person name="Manso-Silvan L."/>
            <person name="Nikolski M."/>
            <person name="Nouvel L.-X."/>
            <person name="Poumarat F."/>
            <person name="Tardy F."/>
            <person name="Thebault P."/>
            <person name="Theil S."/>
            <person name="Citti C."/>
            <person name="Thiaucourt F."/>
            <person name="Blanchard A."/>
        </authorList>
    </citation>
    <scope>NUCLEOTIDE SEQUENCE [LARGE SCALE GENOMIC DNA]</scope>
    <source>
        <strain evidence="13 14">NCTC 246</strain>
    </source>
</reference>
<evidence type="ECO:0000256" key="5">
    <source>
        <dbReference type="ARBA" id="ARBA00022833"/>
    </source>
</evidence>
<feature type="short sequence motif" description="'KMSKS' region" evidence="10">
    <location>
        <begin position="259"/>
        <end position="263"/>
    </location>
</feature>
<evidence type="ECO:0000313" key="13">
    <source>
        <dbReference type="EMBL" id="KEZ23932.1"/>
    </source>
</evidence>
<feature type="coiled-coil region" evidence="11">
    <location>
        <begin position="357"/>
        <end position="384"/>
    </location>
</feature>